<dbReference type="Proteomes" id="UP000309128">
    <property type="component" value="Unassembled WGS sequence"/>
</dbReference>
<protein>
    <recommendedName>
        <fullName evidence="4">Bacterial Ig-like domain-containing protein</fullName>
    </recommendedName>
</protein>
<reference evidence="2 3" key="1">
    <citation type="submission" date="2019-05" db="EMBL/GenBank/DDBJ databases">
        <title>Draft genome sequence of Nonomuraea turkmeniaca DSM 43926.</title>
        <authorList>
            <person name="Saricaoglu S."/>
            <person name="Isik K."/>
        </authorList>
    </citation>
    <scope>NUCLEOTIDE SEQUENCE [LARGE SCALE GENOMIC DNA]</scope>
    <source>
        <strain evidence="2 3">DSM 43926</strain>
    </source>
</reference>
<proteinExistence type="predicted"/>
<feature type="region of interest" description="Disordered" evidence="1">
    <location>
        <begin position="1"/>
        <end position="28"/>
    </location>
</feature>
<sequence>MRARTPAPAPPRGKRRGPIWRPASTPCGRSARRQAATAAYAPLYAVRADAHTDLTGRVRDRNAAVDITLDPGYATGEEITTVTAQVSFDDGVTWARVPVVHIADRWRAHVLQPRGEGYASLKITGADVSGNSVEQTTVRAFAFG</sequence>
<comment type="caution">
    <text evidence="2">The sequence shown here is derived from an EMBL/GenBank/DDBJ whole genome shotgun (WGS) entry which is preliminary data.</text>
</comment>
<evidence type="ECO:0000256" key="1">
    <source>
        <dbReference type="SAM" id="MobiDB-lite"/>
    </source>
</evidence>
<gene>
    <name evidence="2" type="ORF">ETD86_50855</name>
</gene>
<dbReference type="EMBL" id="VCKY01000355">
    <property type="protein sequence ID" value="TMR07718.1"/>
    <property type="molecule type" value="Genomic_DNA"/>
</dbReference>
<dbReference type="AlphaFoldDB" id="A0A5S4EVY5"/>
<evidence type="ECO:0000313" key="2">
    <source>
        <dbReference type="EMBL" id="TMR07718.1"/>
    </source>
</evidence>
<organism evidence="2 3">
    <name type="scientific">Nonomuraea turkmeniaca</name>
    <dbReference type="NCBI Taxonomy" id="103838"/>
    <lineage>
        <taxon>Bacteria</taxon>
        <taxon>Bacillati</taxon>
        <taxon>Actinomycetota</taxon>
        <taxon>Actinomycetes</taxon>
        <taxon>Streptosporangiales</taxon>
        <taxon>Streptosporangiaceae</taxon>
        <taxon>Nonomuraea</taxon>
    </lineage>
</organism>
<dbReference type="OrthoDB" id="614750at2"/>
<keyword evidence="3" id="KW-1185">Reference proteome</keyword>
<accession>A0A5S4EVY5</accession>
<dbReference type="RefSeq" id="WP_138673803.1">
    <property type="nucleotide sequence ID" value="NZ_VCKY01000355.1"/>
</dbReference>
<name>A0A5S4EVY5_9ACTN</name>
<evidence type="ECO:0000313" key="3">
    <source>
        <dbReference type="Proteomes" id="UP000309128"/>
    </source>
</evidence>
<evidence type="ECO:0008006" key="4">
    <source>
        <dbReference type="Google" id="ProtNLM"/>
    </source>
</evidence>